<accession>A0A3B0XUF4</accession>
<dbReference type="EMBL" id="UOFJ01000636">
    <property type="protein sequence ID" value="VAW71928.1"/>
    <property type="molecule type" value="Genomic_DNA"/>
</dbReference>
<protein>
    <submittedName>
        <fullName evidence="1">Uncharacterized protein</fullName>
    </submittedName>
</protein>
<sequence>MNDLISTLLNCPNLSLRLLDSKTGRSIKTLNHDQLYKVYSEQRIADNKYLRTPSVRGSATLD</sequence>
<gene>
    <name evidence="1" type="ORF">MNBD_GAMMA10-791</name>
</gene>
<evidence type="ECO:0000313" key="1">
    <source>
        <dbReference type="EMBL" id="VAW71928.1"/>
    </source>
</evidence>
<name>A0A3B0XUF4_9ZZZZ</name>
<dbReference type="AlphaFoldDB" id="A0A3B0XUF4"/>
<reference evidence="1" key="1">
    <citation type="submission" date="2018-06" db="EMBL/GenBank/DDBJ databases">
        <authorList>
            <person name="Zhirakovskaya E."/>
        </authorList>
    </citation>
    <scope>NUCLEOTIDE SEQUENCE</scope>
</reference>
<organism evidence="1">
    <name type="scientific">hydrothermal vent metagenome</name>
    <dbReference type="NCBI Taxonomy" id="652676"/>
    <lineage>
        <taxon>unclassified sequences</taxon>
        <taxon>metagenomes</taxon>
        <taxon>ecological metagenomes</taxon>
    </lineage>
</organism>
<proteinExistence type="predicted"/>